<proteinExistence type="predicted"/>
<comment type="caution">
    <text evidence="1">The sequence shown here is derived from an EMBL/GenBank/DDBJ whole genome shotgun (WGS) entry which is preliminary data.</text>
</comment>
<name>A0AAW5UI28_9BACT</name>
<gene>
    <name evidence="1" type="ORF">ONT23_02550</name>
</gene>
<protein>
    <submittedName>
        <fullName evidence="1">Uncharacterized protein</fullName>
    </submittedName>
</protein>
<organism evidence="1 2">
    <name type="scientific">Segatella copri</name>
    <dbReference type="NCBI Taxonomy" id="165179"/>
    <lineage>
        <taxon>Bacteria</taxon>
        <taxon>Pseudomonadati</taxon>
        <taxon>Bacteroidota</taxon>
        <taxon>Bacteroidia</taxon>
        <taxon>Bacteroidales</taxon>
        <taxon>Prevotellaceae</taxon>
        <taxon>Segatella</taxon>
    </lineage>
</organism>
<dbReference type="AlphaFoldDB" id="A0AAW5UI28"/>
<accession>A0AAW5UI28</accession>
<reference evidence="1" key="1">
    <citation type="submission" date="2022-11" db="EMBL/GenBank/DDBJ databases">
        <title>Genomic repertoires linked with pathogenic potency of arthritogenic Prevotella copri isolated from the gut of rheumatoid arthritis patients.</title>
        <authorList>
            <person name="Nii T."/>
            <person name="Maeda Y."/>
            <person name="Motooka D."/>
            <person name="Naito M."/>
            <person name="Matsumoto Y."/>
            <person name="Ogawa T."/>
            <person name="Oguro-Igashira E."/>
            <person name="Kishikawa T."/>
            <person name="Yamashita M."/>
            <person name="Koizumi S."/>
            <person name="Kurakawa T."/>
            <person name="Okumura R."/>
            <person name="Kayama H."/>
            <person name="Murakami M."/>
            <person name="Sakaguchi T."/>
            <person name="Das B."/>
            <person name="Nakamura S."/>
            <person name="Okada Y."/>
            <person name="Kumanogoh A."/>
            <person name="Takeda K."/>
        </authorList>
    </citation>
    <scope>NUCLEOTIDE SEQUENCE</scope>
    <source>
        <strain evidence="1">H012_8</strain>
    </source>
</reference>
<evidence type="ECO:0000313" key="1">
    <source>
        <dbReference type="EMBL" id="MCW4154439.1"/>
    </source>
</evidence>
<sequence length="86" mass="10142">MAEKKIPQPTFLSGLGNSYFNIKYDDSYPFIFTNIKGPILVKEEDMDTYIRNHEDDFIGQAEESLPRKSCQRLFELFDIDTDWLEL</sequence>
<evidence type="ECO:0000313" key="2">
    <source>
        <dbReference type="Proteomes" id="UP001209168"/>
    </source>
</evidence>
<dbReference type="Proteomes" id="UP001209168">
    <property type="component" value="Unassembled WGS sequence"/>
</dbReference>
<dbReference type="RefSeq" id="WP_264899072.1">
    <property type="nucleotide sequence ID" value="NZ_JAPDVH010000001.1"/>
</dbReference>
<dbReference type="EMBL" id="JAPDVH010000001">
    <property type="protein sequence ID" value="MCW4154439.1"/>
    <property type="molecule type" value="Genomic_DNA"/>
</dbReference>